<dbReference type="AlphaFoldDB" id="A0A941JS69"/>
<dbReference type="Gene3D" id="3.40.640.10">
    <property type="entry name" value="Type I PLP-dependent aspartate aminotransferase-like (Major domain)"/>
    <property type="match status" value="1"/>
</dbReference>
<dbReference type="Gene3D" id="3.90.1150.10">
    <property type="entry name" value="Aspartate Aminotransferase, domain 1"/>
    <property type="match status" value="1"/>
</dbReference>
<evidence type="ECO:0000313" key="4">
    <source>
        <dbReference type="Proteomes" id="UP000767446"/>
    </source>
</evidence>
<name>A0A941JS69_9CHRO</name>
<evidence type="ECO:0000259" key="2">
    <source>
        <dbReference type="Pfam" id="PF00266"/>
    </source>
</evidence>
<dbReference type="EMBL" id="JADQBC010000050">
    <property type="protein sequence ID" value="MBR8827981.1"/>
    <property type="molecule type" value="Genomic_DNA"/>
</dbReference>
<dbReference type="Proteomes" id="UP000767446">
    <property type="component" value="Unassembled WGS sequence"/>
</dbReference>
<accession>A0A941JS69</accession>
<dbReference type="GO" id="GO:0008483">
    <property type="term" value="F:transaminase activity"/>
    <property type="evidence" value="ECO:0007669"/>
    <property type="project" value="UniProtKB-KW"/>
</dbReference>
<evidence type="ECO:0000256" key="1">
    <source>
        <dbReference type="ARBA" id="ARBA00022898"/>
    </source>
</evidence>
<dbReference type="InterPro" id="IPR015424">
    <property type="entry name" value="PyrdxlP-dep_Trfase"/>
</dbReference>
<feature type="domain" description="Aminotransferase class V" evidence="2">
    <location>
        <begin position="57"/>
        <end position="341"/>
    </location>
</feature>
<dbReference type="PANTHER" id="PTHR43092:SF2">
    <property type="entry name" value="HERCYNYLCYSTEINE SULFOXIDE LYASE"/>
    <property type="match status" value="1"/>
</dbReference>
<keyword evidence="3" id="KW-0808">Transferase</keyword>
<dbReference type="InterPro" id="IPR015421">
    <property type="entry name" value="PyrdxlP-dep_Trfase_major"/>
</dbReference>
<dbReference type="SUPFAM" id="SSF53383">
    <property type="entry name" value="PLP-dependent transferases"/>
    <property type="match status" value="1"/>
</dbReference>
<organism evidence="3 4">
    <name type="scientific">Gomphosphaeria aponina SAG 52.96 = DSM 107014</name>
    <dbReference type="NCBI Taxonomy" id="1521640"/>
    <lineage>
        <taxon>Bacteria</taxon>
        <taxon>Bacillati</taxon>
        <taxon>Cyanobacteriota</taxon>
        <taxon>Cyanophyceae</taxon>
        <taxon>Oscillatoriophycideae</taxon>
        <taxon>Chroococcales</taxon>
        <taxon>Gomphosphaeriaceae</taxon>
        <taxon>Gomphosphaeria</taxon>
    </lineage>
</organism>
<protein>
    <submittedName>
        <fullName evidence="3">Aminotransferase class V-fold PLP-dependent enzyme</fullName>
    </submittedName>
</protein>
<dbReference type="InterPro" id="IPR000192">
    <property type="entry name" value="Aminotrans_V_dom"/>
</dbReference>
<dbReference type="PANTHER" id="PTHR43092">
    <property type="entry name" value="L-CYSTEINE DESULFHYDRASE"/>
    <property type="match status" value="1"/>
</dbReference>
<evidence type="ECO:0000313" key="3">
    <source>
        <dbReference type="EMBL" id="MBR8827981.1"/>
    </source>
</evidence>
<keyword evidence="3" id="KW-0032">Aminotransferase</keyword>
<sequence>MNQVRSPSFNFYHSSHWLLNPKIHFLNHGSFGATPVTILEYQNELRQRMELEPVRFLTEELEGLLDQARRELAAFLSTDADDLAFIPNATAGVNTILRSLSFKAGDEILITNHEYNACRNAVEFVANRVGAKVVIARVPFPLKSQEDVIEAILSKVSKKTKLALLDHVTSPTALIFPIKKLVTELAVRGVDTLVDGAHAPGFVKLNISLINPAYYTGNCHKWLCAPKGAAFLYVKKDKQPLIRPLAISHGANSPYTDRSRFRLEFDWTGTDDPTPYLCVPEAIKFMGQLLPGGWSELRQKNHTLAIKARKIICQVLNLPLPCPDEMLGSMASLPISSVIPDNLLKEQLMEKFNIQIPIIPWHSLILLRLSAQLYNSPQQYEYLAQSLKKILG</sequence>
<keyword evidence="1" id="KW-0663">Pyridoxal phosphate</keyword>
<dbReference type="InterPro" id="IPR015422">
    <property type="entry name" value="PyrdxlP-dep_Trfase_small"/>
</dbReference>
<gene>
    <name evidence="3" type="ORF">DSM107014_08790</name>
</gene>
<comment type="caution">
    <text evidence="3">The sequence shown here is derived from an EMBL/GenBank/DDBJ whole genome shotgun (WGS) entry which is preliminary data.</text>
</comment>
<reference evidence="3" key="1">
    <citation type="submission" date="2021-02" db="EMBL/GenBank/DDBJ databases">
        <title>Metagenome analyses of Stigonema ocellatum DSM 106950, Chlorogloea purpurea SAG 13.99 and Gomphosphaeria aponina DSM 107014.</title>
        <authorList>
            <person name="Marter P."/>
            <person name="Huang S."/>
        </authorList>
    </citation>
    <scope>NUCLEOTIDE SEQUENCE</scope>
    <source>
        <strain evidence="3">JP213</strain>
    </source>
</reference>
<proteinExistence type="predicted"/>
<dbReference type="Pfam" id="PF00266">
    <property type="entry name" value="Aminotran_5"/>
    <property type="match status" value="1"/>
</dbReference>